<evidence type="ECO:0008006" key="3">
    <source>
        <dbReference type="Google" id="ProtNLM"/>
    </source>
</evidence>
<comment type="caution">
    <text evidence="1">The sequence shown here is derived from an EMBL/GenBank/DDBJ whole genome shotgun (WGS) entry which is preliminary data.</text>
</comment>
<keyword evidence="2" id="KW-1185">Reference proteome</keyword>
<protein>
    <recommendedName>
        <fullName evidence="3">AgmX/PglI C-terminal domain-containing protein</fullName>
    </recommendedName>
</protein>
<sequence>MSTSTAILLAGAMIALGLFFGLRGLTASAPEPTPTSAPAPPPAEAAPVAVVVDLETSRRHVANALAYHRATLRQDCYLPGVAGQQPPPALEFEFNFTFDAGGFQVTRGLVEKGRKYPPEITACMLAKLPPLRIPRPGQVVTATIPLSFP</sequence>
<accession>A0ABS7TP65</accession>
<dbReference type="RefSeq" id="WP_224191733.1">
    <property type="nucleotide sequence ID" value="NZ_JAIRAU010000011.1"/>
</dbReference>
<gene>
    <name evidence="1" type="ORF">K7C98_11920</name>
</gene>
<name>A0ABS7TP65_9BACT</name>
<reference evidence="1" key="1">
    <citation type="submission" date="2021-08" db="EMBL/GenBank/DDBJ databases">
        <authorList>
            <person name="Stevens D.C."/>
        </authorList>
    </citation>
    <scope>NUCLEOTIDE SEQUENCE</scope>
    <source>
        <strain evidence="1">DSM 53165</strain>
    </source>
</reference>
<evidence type="ECO:0000313" key="2">
    <source>
        <dbReference type="Proteomes" id="UP001139031"/>
    </source>
</evidence>
<dbReference type="EMBL" id="JAIRAU010000011">
    <property type="protein sequence ID" value="MBZ5709961.1"/>
    <property type="molecule type" value="Genomic_DNA"/>
</dbReference>
<evidence type="ECO:0000313" key="1">
    <source>
        <dbReference type="EMBL" id="MBZ5709961.1"/>
    </source>
</evidence>
<proteinExistence type="predicted"/>
<dbReference type="Proteomes" id="UP001139031">
    <property type="component" value="Unassembled WGS sequence"/>
</dbReference>
<organism evidence="1 2">
    <name type="scientific">Nannocystis pusilla</name>
    <dbReference type="NCBI Taxonomy" id="889268"/>
    <lineage>
        <taxon>Bacteria</taxon>
        <taxon>Pseudomonadati</taxon>
        <taxon>Myxococcota</taxon>
        <taxon>Polyangia</taxon>
        <taxon>Nannocystales</taxon>
        <taxon>Nannocystaceae</taxon>
        <taxon>Nannocystis</taxon>
    </lineage>
</organism>